<sequence length="133" mass="15252">MHFLKSLMLMAIITFQIAIADQAYEQDHRKVFRCRRLDDDSLDERIAVCGGVSKTDPNKYEMTRANSVVDDQRAHNCIGAPLQEMRSCRKSAFKLPQNPKHGFKTITVDLSATEYNYNCIGVRLEVNPIQIKF</sequence>
<evidence type="ECO:0008006" key="4">
    <source>
        <dbReference type="Google" id="ProtNLM"/>
    </source>
</evidence>
<comment type="caution">
    <text evidence="2">The sequence shown here is derived from an EMBL/GenBank/DDBJ whole genome shotgun (WGS) entry which is preliminary data.</text>
</comment>
<keyword evidence="1" id="KW-0732">Signal</keyword>
<evidence type="ECO:0000313" key="2">
    <source>
        <dbReference type="EMBL" id="KAA1101521.1"/>
    </source>
</evidence>
<evidence type="ECO:0000313" key="3">
    <source>
        <dbReference type="Proteomes" id="UP000324748"/>
    </source>
</evidence>
<dbReference type="AlphaFoldDB" id="A0A5B0PJZ4"/>
<gene>
    <name evidence="2" type="ORF">PGT21_023457</name>
</gene>
<feature type="chain" id="PRO_5022997493" description="Secreted protein" evidence="1">
    <location>
        <begin position="21"/>
        <end position="133"/>
    </location>
</feature>
<reference evidence="2 3" key="1">
    <citation type="submission" date="2019-05" db="EMBL/GenBank/DDBJ databases">
        <title>Emergence of the Ug99 lineage of the wheat stem rust pathogen through somatic hybridization.</title>
        <authorList>
            <person name="Li F."/>
            <person name="Upadhyaya N.M."/>
            <person name="Sperschneider J."/>
            <person name="Matny O."/>
            <person name="Nguyen-Phuc H."/>
            <person name="Mago R."/>
            <person name="Raley C."/>
            <person name="Miller M.E."/>
            <person name="Silverstein K.A.T."/>
            <person name="Henningsen E."/>
            <person name="Hirsch C.D."/>
            <person name="Visser B."/>
            <person name="Pretorius Z.A."/>
            <person name="Steffenson B.J."/>
            <person name="Schwessinger B."/>
            <person name="Dodds P.N."/>
            <person name="Figueroa M."/>
        </authorList>
    </citation>
    <scope>NUCLEOTIDE SEQUENCE [LARGE SCALE GENOMIC DNA]</scope>
    <source>
        <strain evidence="2">21-0</strain>
    </source>
</reference>
<dbReference type="OrthoDB" id="10606196at2759"/>
<evidence type="ECO:0000256" key="1">
    <source>
        <dbReference type="SAM" id="SignalP"/>
    </source>
</evidence>
<name>A0A5B0PJZ4_PUCGR</name>
<feature type="signal peptide" evidence="1">
    <location>
        <begin position="1"/>
        <end position="20"/>
    </location>
</feature>
<protein>
    <recommendedName>
        <fullName evidence="4">Secreted protein</fullName>
    </recommendedName>
</protein>
<organism evidence="2 3">
    <name type="scientific">Puccinia graminis f. sp. tritici</name>
    <dbReference type="NCBI Taxonomy" id="56615"/>
    <lineage>
        <taxon>Eukaryota</taxon>
        <taxon>Fungi</taxon>
        <taxon>Dikarya</taxon>
        <taxon>Basidiomycota</taxon>
        <taxon>Pucciniomycotina</taxon>
        <taxon>Pucciniomycetes</taxon>
        <taxon>Pucciniales</taxon>
        <taxon>Pucciniaceae</taxon>
        <taxon>Puccinia</taxon>
    </lineage>
</organism>
<proteinExistence type="predicted"/>
<accession>A0A5B0PJZ4</accession>
<keyword evidence="3" id="KW-1185">Reference proteome</keyword>
<dbReference type="Proteomes" id="UP000324748">
    <property type="component" value="Unassembled WGS sequence"/>
</dbReference>
<dbReference type="EMBL" id="VSWC01000053">
    <property type="protein sequence ID" value="KAA1101521.1"/>
    <property type="molecule type" value="Genomic_DNA"/>
</dbReference>